<dbReference type="AlphaFoldDB" id="A0A7R9Y2C6"/>
<dbReference type="SUPFAM" id="SSF56112">
    <property type="entry name" value="Protein kinase-like (PK-like)"/>
    <property type="match status" value="1"/>
</dbReference>
<feature type="signal peptide" evidence="1">
    <location>
        <begin position="1"/>
        <end position="19"/>
    </location>
</feature>
<protein>
    <recommendedName>
        <fullName evidence="2">ABC1 atypical kinase-like domain-containing protein</fullName>
    </recommendedName>
</protein>
<dbReference type="InterPro" id="IPR051130">
    <property type="entry name" value="Mito_struct-func_regulator"/>
</dbReference>
<accession>A0A7R9Y2C6</accession>
<evidence type="ECO:0000256" key="1">
    <source>
        <dbReference type="SAM" id="SignalP"/>
    </source>
</evidence>
<name>A0A7R9Y2C6_9VIRI</name>
<dbReference type="PANTHER" id="PTHR43173">
    <property type="entry name" value="ABC1 FAMILY PROTEIN"/>
    <property type="match status" value="1"/>
</dbReference>
<proteinExistence type="predicted"/>
<evidence type="ECO:0000313" key="3">
    <source>
        <dbReference type="EMBL" id="CAD8242197.1"/>
    </source>
</evidence>
<keyword evidence="1" id="KW-0732">Signal</keyword>
<reference evidence="3" key="1">
    <citation type="submission" date="2021-01" db="EMBL/GenBank/DDBJ databases">
        <authorList>
            <person name="Corre E."/>
            <person name="Pelletier E."/>
            <person name="Niang G."/>
            <person name="Scheremetjew M."/>
            <person name="Finn R."/>
            <person name="Kale V."/>
            <person name="Holt S."/>
            <person name="Cochrane G."/>
            <person name="Meng A."/>
            <person name="Brown T."/>
            <person name="Cohen L."/>
        </authorList>
    </citation>
    <scope>NUCLEOTIDE SEQUENCE</scope>
    <source>
        <strain evidence="3">CCMP1413</strain>
    </source>
</reference>
<dbReference type="InterPro" id="IPR011009">
    <property type="entry name" value="Kinase-like_dom_sf"/>
</dbReference>
<dbReference type="Pfam" id="PF03109">
    <property type="entry name" value="ABC1"/>
    <property type="match status" value="2"/>
</dbReference>
<dbReference type="InterPro" id="IPR004147">
    <property type="entry name" value="ABC1_dom"/>
</dbReference>
<dbReference type="PANTHER" id="PTHR43173:SF34">
    <property type="entry name" value="ABC1 ATYPICAL KINASE-LIKE DOMAIN-CONTAINING PROTEIN"/>
    <property type="match status" value="1"/>
</dbReference>
<feature type="domain" description="ABC1 atypical kinase-like" evidence="2">
    <location>
        <begin position="373"/>
        <end position="445"/>
    </location>
</feature>
<organism evidence="3">
    <name type="scientific">Prasinoderma coloniale</name>
    <dbReference type="NCBI Taxonomy" id="156133"/>
    <lineage>
        <taxon>Eukaryota</taxon>
        <taxon>Viridiplantae</taxon>
        <taxon>Prasinodermophyta</taxon>
        <taxon>Prasinodermophyceae</taxon>
        <taxon>Prasinodermales</taxon>
        <taxon>Prasinodermaceae</taxon>
        <taxon>Prasinoderma</taxon>
    </lineage>
</organism>
<feature type="domain" description="ABC1 atypical kinase-like" evidence="2">
    <location>
        <begin position="121"/>
        <end position="281"/>
    </location>
</feature>
<dbReference type="EMBL" id="HBDZ01009818">
    <property type="protein sequence ID" value="CAD8242197.1"/>
    <property type="molecule type" value="Transcribed_RNA"/>
</dbReference>
<sequence length="569" mass="62889">MLTLLLRGAIVSFAGVGCAASTAYALADDAGRDGAARAARLYLTAGPAVAHYRYVEQKQKYFPPASEEEAKSEWDALDRKYVDGVVDMLKELKGMYVKYGQMGAGLTANLSAAWSDKLRELEDDVPPRPAADVLQTVREETGVAPMDLFESFDEEPLGSASIGQVHRATLRPTTTGGRTREVAVKVQYPDAERSFALDMSTIRTFCAMFAPEQLIMLDELTRSLEGEFDYRREAENLASVRSNLTKGGFLPREVAVPRPELPLCTRRMLVMEMLPGPKLVDGVRDYARGVAAREGVTLAEFEARKRRELDERGVAPRYEGPSARRVAAYATWLRARDAVHNAGGALCNAAFARPLGLRRVGRRQTMPPPNAPRIMDVLMRVHGHQLLIDGCFQADPHGGNFLLLPDGRVGLIDFGATKQLTRGERLSACILYAAIARGDRDAVLRLCRVGGYKSKHMDMDVCYKLCRFGYDTYGRDLLGDKNIQQFIDSLHSTDPLEEAADNLVMAALLSVRLRSVALSLGHPVVCSEYWGQVAERALEAEGLPYHTWDEAQMRRELDVTNISMSRASL</sequence>
<feature type="chain" id="PRO_5030540802" description="ABC1 atypical kinase-like domain-containing protein" evidence="1">
    <location>
        <begin position="20"/>
        <end position="569"/>
    </location>
</feature>
<dbReference type="CDD" id="cd05121">
    <property type="entry name" value="ABC1_ADCK3-like"/>
    <property type="match status" value="1"/>
</dbReference>
<gene>
    <name evidence="3" type="ORF">PCOL08062_LOCUS7493</name>
</gene>
<dbReference type="PROSITE" id="PS51257">
    <property type="entry name" value="PROKAR_LIPOPROTEIN"/>
    <property type="match status" value="1"/>
</dbReference>
<evidence type="ECO:0000259" key="2">
    <source>
        <dbReference type="Pfam" id="PF03109"/>
    </source>
</evidence>